<feature type="transmembrane region" description="Helical" evidence="1">
    <location>
        <begin position="457"/>
        <end position="479"/>
    </location>
</feature>
<dbReference type="AlphaFoldDB" id="A0A239KBW1"/>
<feature type="transmembrane region" description="Helical" evidence="1">
    <location>
        <begin position="426"/>
        <end position="445"/>
    </location>
</feature>
<dbReference type="EMBL" id="FZPH01000003">
    <property type="protein sequence ID" value="SNT15450.1"/>
    <property type="molecule type" value="Genomic_DNA"/>
</dbReference>
<reference evidence="2 3" key="1">
    <citation type="submission" date="2017-06" db="EMBL/GenBank/DDBJ databases">
        <authorList>
            <person name="Kim H.J."/>
            <person name="Triplett B.A."/>
        </authorList>
    </citation>
    <scope>NUCLEOTIDE SEQUENCE [LARGE SCALE GENOMIC DNA]</scope>
    <source>
        <strain evidence="2 3">CGMCC 4.5593</strain>
    </source>
</reference>
<feature type="transmembrane region" description="Helical" evidence="1">
    <location>
        <begin position="513"/>
        <end position="531"/>
    </location>
</feature>
<feature type="transmembrane region" description="Helical" evidence="1">
    <location>
        <begin position="946"/>
        <end position="967"/>
    </location>
</feature>
<keyword evidence="1" id="KW-1133">Transmembrane helix</keyword>
<feature type="transmembrane region" description="Helical" evidence="1">
    <location>
        <begin position="990"/>
        <end position="1010"/>
    </location>
</feature>
<protein>
    <recommendedName>
        <fullName evidence="4">FtsX-like permease family protein</fullName>
    </recommendedName>
</protein>
<keyword evidence="1" id="KW-0812">Transmembrane</keyword>
<evidence type="ECO:0000313" key="3">
    <source>
        <dbReference type="Proteomes" id="UP000198362"/>
    </source>
</evidence>
<keyword evidence="3" id="KW-1185">Reference proteome</keyword>
<keyword evidence="1" id="KW-0472">Membrane</keyword>
<name>A0A239KBW1_9ACTN</name>
<gene>
    <name evidence="2" type="ORF">SAMN05421812_103428</name>
</gene>
<evidence type="ECO:0008006" key="4">
    <source>
        <dbReference type="Google" id="ProtNLM"/>
    </source>
</evidence>
<proteinExistence type="predicted"/>
<organism evidence="2 3">
    <name type="scientific">Asanoa hainanensis</name>
    <dbReference type="NCBI Taxonomy" id="560556"/>
    <lineage>
        <taxon>Bacteria</taxon>
        <taxon>Bacillati</taxon>
        <taxon>Actinomycetota</taxon>
        <taxon>Actinomycetes</taxon>
        <taxon>Micromonosporales</taxon>
        <taxon>Micromonosporaceae</taxon>
        <taxon>Asanoa</taxon>
    </lineage>
</organism>
<feature type="transmembrane region" description="Helical" evidence="1">
    <location>
        <begin position="343"/>
        <end position="365"/>
    </location>
</feature>
<feature type="transmembrane region" description="Helical" evidence="1">
    <location>
        <begin position="895"/>
        <end position="915"/>
    </location>
</feature>
<dbReference type="OrthoDB" id="3275641at2"/>
<sequence>MIGVIVDLLRAARRRTGVLVLLGALPVAAAVAGPAYIDAAQRTIVADEVAAAKPNETVLSFVPTLTEGDLGDVFERVGATEFATPGFDLHFGTAFDVAPRDLNLAWKLSYRDEVCAHVTLDAGRCPTGRGEVMIGFQSATQLGAGVGDAISFRQSRFDSVEGAPQVVRLGKAAPLSIVGVYRPTDPTEAFWGPVPPFPPGLFTDPRVVTNATFSQVGVEPIYTSRATTKLYDKLEVNESQVYDLVADPDQLTLDWVDHYPAEVARMTAAAAGIRSGFVVGTDPLVKRIEQSRAAVTSLVPWLAMTVVPLCWFVIFLAAASGAESRRTELGQVAVRGLPLPYRWWLAAGPDAIAVVAGAPLGWLAGQVVGSYAVPGGDVDLSLGSALRRFAAVAVVGAVLAVVLAYRPVVTGRAIDLVRKVTRQGGAWRSVTVDAMVVALAAFAVVEARAVEGPVRGGLATLAPVLVILAGALLVGRLLAPAARRAGRRALAAGRLAGALSGVELSRRTAPRRAVTLAVLGAALLCFTVLAVDAGDAARAQRAGIELGAARVLDVNQVSGGTLRAAVRAADPDGRWAMGAVAIPATGSGPPTVAADTERLATVAWPGSVPADLLHRLRPAVAPSVRVTGNRIQVDATVVMPTFDPTRDTFREGSEPELWIVVQPPGEGERTVPLGDLQFGRHRYTGNLPECGVGCRLVALEAQPVPVALELTVHEISQLQPDQVVAGAGLLDDPARWRATTEDRNTATAPKLTTGAGTITVEMAPSNSAQRLVVADVTEVLPILRTTSNIARETDTGWAIASPGHSDPVPATAVGALSTLPGVGGSGTLVDLDYLDRAAPMGAGARPQVWVGPDAPADAVSRLGDAGLIVLGETVAADRAAYEDRAGAALAARYELVTAAFAVLLVLLGLGLVAAVERADRSARGRVLRAQGVAARTLRASARLLDLWPVLLGVLLGPLLALTAWALARSATPVFLDAGWPMALPILPDPVTLGLVWAGCALLLLVALAGLRRRTRF</sequence>
<evidence type="ECO:0000256" key="1">
    <source>
        <dbReference type="SAM" id="Phobius"/>
    </source>
</evidence>
<dbReference type="RefSeq" id="WP_089246934.1">
    <property type="nucleotide sequence ID" value="NZ_FZPH01000003.1"/>
</dbReference>
<feature type="transmembrane region" description="Helical" evidence="1">
    <location>
        <begin position="298"/>
        <end position="322"/>
    </location>
</feature>
<evidence type="ECO:0000313" key="2">
    <source>
        <dbReference type="EMBL" id="SNT15450.1"/>
    </source>
</evidence>
<accession>A0A239KBW1</accession>
<feature type="transmembrane region" description="Helical" evidence="1">
    <location>
        <begin position="385"/>
        <end position="405"/>
    </location>
</feature>
<dbReference type="Proteomes" id="UP000198362">
    <property type="component" value="Unassembled WGS sequence"/>
</dbReference>